<evidence type="ECO:0000313" key="2">
    <source>
        <dbReference type="Proteomes" id="UP000014026"/>
    </source>
</evidence>
<dbReference type="RefSeq" id="WP_010702929.1">
    <property type="nucleotide sequence ID" value="NZ_KB915626.1"/>
</dbReference>
<protein>
    <submittedName>
        <fullName evidence="1">Uncharacterized protein</fullName>
    </submittedName>
</protein>
<evidence type="ECO:0000313" key="1">
    <source>
        <dbReference type="EMBL" id="ENN89985.1"/>
    </source>
</evidence>
<name>N6V833_9HYPH</name>
<proteinExistence type="predicted"/>
<dbReference type="PATRIC" id="fig|1094492.3.peg.1281"/>
<accession>N6V833</accession>
<organism evidence="1 2">
    <name type="scientific">Bartonella bovis m02</name>
    <dbReference type="NCBI Taxonomy" id="1094492"/>
    <lineage>
        <taxon>Bacteria</taxon>
        <taxon>Pseudomonadati</taxon>
        <taxon>Pseudomonadota</taxon>
        <taxon>Alphaproteobacteria</taxon>
        <taxon>Hyphomicrobiales</taxon>
        <taxon>Bartonellaceae</taxon>
        <taxon>Bartonella</taxon>
    </lineage>
</organism>
<dbReference type="EMBL" id="AGWB01000036">
    <property type="protein sequence ID" value="ENN89985.1"/>
    <property type="molecule type" value="Genomic_DNA"/>
</dbReference>
<sequence length="129" mass="15346">MKDIPFVKEDEILIILGEDADDDVYVGPIDCLEEVLDLMEQCDAVQRFLRLDLKTLHADDVSEQVAEIYMKCHGLYEQEGYFHPFILDSDVYHEYLEDKATRVYQDNVYGSYEEQHRLRACDVLDRYWR</sequence>
<comment type="caution">
    <text evidence="1">The sequence shown here is derived from an EMBL/GenBank/DDBJ whole genome shotgun (WGS) entry which is preliminary data.</text>
</comment>
<dbReference type="HOGENOM" id="CLU_142707_0_0_5"/>
<dbReference type="AlphaFoldDB" id="N6V833"/>
<gene>
    <name evidence="1" type="ORF">m02_11820</name>
</gene>
<dbReference type="Proteomes" id="UP000014026">
    <property type="component" value="Unassembled WGS sequence"/>
</dbReference>
<reference evidence="1 2" key="1">
    <citation type="journal article" date="2013" name="PLoS Genet.">
        <title>A gene transfer agent and a dynamic repertoire of secretion systems hold the keys to the explosive radiation of the emerging pathogen Bartonella.</title>
        <authorList>
            <person name="Guy L."/>
            <person name="Nystedt B."/>
            <person name="Toft C."/>
            <person name="Zaremba-Niedzwiedzka K."/>
            <person name="Berglund E.C."/>
            <person name="Granberg F."/>
            <person name="Naslund K."/>
            <person name="Eriksson A.S."/>
            <person name="Andersson S.G."/>
        </authorList>
    </citation>
    <scope>NUCLEOTIDE SEQUENCE [LARGE SCALE GENOMIC DNA]</scope>
    <source>
        <strain evidence="2">m02</strain>
    </source>
</reference>